<dbReference type="CDD" id="cd05466">
    <property type="entry name" value="PBP2_LTTR_substrate"/>
    <property type="match status" value="1"/>
</dbReference>
<reference evidence="7 8" key="1">
    <citation type="submission" date="2016-03" db="EMBL/GenBank/DDBJ databases">
        <title>Microsymbionts genomes from the relict species Vavilovia formosa (Stev.) Fed.</title>
        <authorList>
            <person name="Kopat V."/>
            <person name="Chirak E."/>
            <person name="Kimeklis A."/>
            <person name="Andronov E."/>
        </authorList>
    </citation>
    <scope>NUCLEOTIDE SEQUENCE [LARGE SCALE GENOMIC DNA]</scope>
    <source>
        <strain evidence="7 8">Vaf07</strain>
    </source>
</reference>
<name>A0A163Y6X9_9BRAD</name>
<keyword evidence="4" id="KW-0238">DNA-binding</keyword>
<dbReference type="STRING" id="943830.A4A58_12295"/>
<dbReference type="FunFam" id="1.10.10.10:FF:000001">
    <property type="entry name" value="LysR family transcriptional regulator"/>
    <property type="match status" value="1"/>
</dbReference>
<keyword evidence="5" id="KW-0804">Transcription</keyword>
<dbReference type="InterPro" id="IPR050950">
    <property type="entry name" value="HTH-type_LysR_regulators"/>
</dbReference>
<keyword evidence="3" id="KW-0805">Transcription regulation</keyword>
<dbReference type="Proteomes" id="UP000076574">
    <property type="component" value="Unassembled WGS sequence"/>
</dbReference>
<dbReference type="InterPro" id="IPR005119">
    <property type="entry name" value="LysR_subst-bd"/>
</dbReference>
<comment type="similarity">
    <text evidence="2">Belongs to the LysR transcriptional regulatory family.</text>
</comment>
<sequence>MDPRRLGYFLAIATHKRMAKAAEALGVAQPTLSQQIRALEQDLGTVLFNRTPQGMQLTETGHALREHAQRLMVQTDAARTAIAELEGGMAGTLRVGVIYTYSTTFLPKIIGSFGEKYPEVRLSVEVGSANDVERRILSGDLDLAIAFAPPQHAELGVDLLFEERLVLVLAKSQNQSRQQSITLQALAQRPLALLTPAFATRRILDQSLPPDTKLDVRVEMNSVEALIELAKSGGLPTVLADRSLNARKDLAIIPIGPPWIRRSGALLWDAHRYQTAAARAFMAIARKTTKSAQTTRAS</sequence>
<dbReference type="EMBL" id="LVYV01000034">
    <property type="protein sequence ID" value="KZD21887.1"/>
    <property type="molecule type" value="Genomic_DNA"/>
</dbReference>
<evidence type="ECO:0000256" key="2">
    <source>
        <dbReference type="ARBA" id="ARBA00009437"/>
    </source>
</evidence>
<dbReference type="AlphaFoldDB" id="A0A163Y6X9"/>
<dbReference type="GO" id="GO:0003677">
    <property type="term" value="F:DNA binding"/>
    <property type="evidence" value="ECO:0007669"/>
    <property type="project" value="UniProtKB-KW"/>
</dbReference>
<dbReference type="InterPro" id="IPR036388">
    <property type="entry name" value="WH-like_DNA-bd_sf"/>
</dbReference>
<dbReference type="PRINTS" id="PR00039">
    <property type="entry name" value="HTHLYSR"/>
</dbReference>
<dbReference type="OrthoDB" id="7260751at2"/>
<comment type="caution">
    <text evidence="7">The sequence shown here is derived from an EMBL/GenBank/DDBJ whole genome shotgun (WGS) entry which is preliminary data.</text>
</comment>
<evidence type="ECO:0000313" key="7">
    <source>
        <dbReference type="EMBL" id="KZD21887.1"/>
    </source>
</evidence>
<dbReference type="RefSeq" id="WP_068735952.1">
    <property type="nucleotide sequence ID" value="NZ_LVYV01000034.1"/>
</dbReference>
<dbReference type="GO" id="GO:0003700">
    <property type="term" value="F:DNA-binding transcription factor activity"/>
    <property type="evidence" value="ECO:0007669"/>
    <property type="project" value="InterPro"/>
</dbReference>
<evidence type="ECO:0000256" key="4">
    <source>
        <dbReference type="ARBA" id="ARBA00023125"/>
    </source>
</evidence>
<dbReference type="InterPro" id="IPR036390">
    <property type="entry name" value="WH_DNA-bd_sf"/>
</dbReference>
<dbReference type="InterPro" id="IPR000847">
    <property type="entry name" value="LysR_HTH_N"/>
</dbReference>
<protein>
    <recommendedName>
        <fullName evidence="6">HTH lysR-type domain-containing protein</fullName>
    </recommendedName>
</protein>
<dbReference type="SUPFAM" id="SSF53850">
    <property type="entry name" value="Periplasmic binding protein-like II"/>
    <property type="match status" value="1"/>
</dbReference>
<dbReference type="SUPFAM" id="SSF46785">
    <property type="entry name" value="Winged helix' DNA-binding domain"/>
    <property type="match status" value="1"/>
</dbReference>
<organism evidence="7 8">
    <name type="scientific">Tardiphaga robiniae</name>
    <dbReference type="NCBI Taxonomy" id="943830"/>
    <lineage>
        <taxon>Bacteria</taxon>
        <taxon>Pseudomonadati</taxon>
        <taxon>Pseudomonadota</taxon>
        <taxon>Alphaproteobacteria</taxon>
        <taxon>Hyphomicrobiales</taxon>
        <taxon>Nitrobacteraceae</taxon>
        <taxon>Tardiphaga</taxon>
    </lineage>
</organism>
<dbReference type="Gene3D" id="1.10.10.10">
    <property type="entry name" value="Winged helix-like DNA-binding domain superfamily/Winged helix DNA-binding domain"/>
    <property type="match status" value="1"/>
</dbReference>
<dbReference type="PANTHER" id="PTHR30419">
    <property type="entry name" value="HTH-TYPE TRANSCRIPTIONAL REGULATOR YBHD"/>
    <property type="match status" value="1"/>
</dbReference>
<dbReference type="Pfam" id="PF00126">
    <property type="entry name" value="HTH_1"/>
    <property type="match status" value="1"/>
</dbReference>
<evidence type="ECO:0000256" key="3">
    <source>
        <dbReference type="ARBA" id="ARBA00023015"/>
    </source>
</evidence>
<dbReference type="Pfam" id="PF03466">
    <property type="entry name" value="LysR_substrate"/>
    <property type="match status" value="1"/>
</dbReference>
<keyword evidence="8" id="KW-1185">Reference proteome</keyword>
<evidence type="ECO:0000256" key="5">
    <source>
        <dbReference type="ARBA" id="ARBA00023163"/>
    </source>
</evidence>
<evidence type="ECO:0000259" key="6">
    <source>
        <dbReference type="PROSITE" id="PS50931"/>
    </source>
</evidence>
<comment type="function">
    <text evidence="1">NodD regulates the expression of the nodABCFE genes which encode other nodulation proteins. NodD is also a negative regulator of its own expression. Binds flavonoids as inducers.</text>
</comment>
<proteinExistence type="inferred from homology"/>
<evidence type="ECO:0000313" key="8">
    <source>
        <dbReference type="Proteomes" id="UP000076574"/>
    </source>
</evidence>
<feature type="domain" description="HTH lysR-type" evidence="6">
    <location>
        <begin position="1"/>
        <end position="58"/>
    </location>
</feature>
<evidence type="ECO:0000256" key="1">
    <source>
        <dbReference type="ARBA" id="ARBA00003502"/>
    </source>
</evidence>
<dbReference type="GO" id="GO:0005829">
    <property type="term" value="C:cytosol"/>
    <property type="evidence" value="ECO:0007669"/>
    <property type="project" value="TreeGrafter"/>
</dbReference>
<gene>
    <name evidence="7" type="ORF">A4A58_12295</name>
</gene>
<accession>A0A163Y6X9</accession>
<dbReference type="Gene3D" id="3.40.190.290">
    <property type="match status" value="1"/>
</dbReference>
<dbReference type="PROSITE" id="PS50931">
    <property type="entry name" value="HTH_LYSR"/>
    <property type="match status" value="1"/>
</dbReference>